<dbReference type="AlphaFoldDB" id="V9HTY5"/>
<evidence type="ECO:0000256" key="2">
    <source>
        <dbReference type="ARBA" id="ARBA00022729"/>
    </source>
</evidence>
<dbReference type="Proteomes" id="UP000017818">
    <property type="component" value="Unassembled WGS sequence"/>
</dbReference>
<dbReference type="EMBL" id="AFZF02000003">
    <property type="protein sequence ID" value="EHL15656.1"/>
    <property type="molecule type" value="Genomic_DNA"/>
</dbReference>
<feature type="domain" description="NodB homology" evidence="3">
    <location>
        <begin position="63"/>
        <end position="317"/>
    </location>
</feature>
<dbReference type="PANTHER" id="PTHR34216:SF3">
    <property type="entry name" value="POLY-BETA-1,6-N-ACETYL-D-GLUCOSAMINE N-DEACETYLASE"/>
    <property type="match status" value="1"/>
</dbReference>
<keyword evidence="2" id="KW-0732">Signal</keyword>
<dbReference type="Pfam" id="PF01522">
    <property type="entry name" value="Polysacc_deac_1"/>
    <property type="match status" value="2"/>
</dbReference>
<dbReference type="GO" id="GO:0016810">
    <property type="term" value="F:hydrolase activity, acting on carbon-nitrogen (but not peptide) bonds"/>
    <property type="evidence" value="ECO:0007669"/>
    <property type="project" value="InterPro"/>
</dbReference>
<dbReference type="InterPro" id="IPR011330">
    <property type="entry name" value="Glyco_hydro/deAcase_b/a-brl"/>
</dbReference>
<evidence type="ECO:0000256" key="1">
    <source>
        <dbReference type="ARBA" id="ARBA00004613"/>
    </source>
</evidence>
<evidence type="ECO:0000313" key="4">
    <source>
        <dbReference type="EMBL" id="EHL15656.1"/>
    </source>
</evidence>
<reference evidence="4 5" key="1">
    <citation type="submission" date="2012-05" db="EMBL/GenBank/DDBJ databases">
        <title>The Genome Sequence of Eubacteriaceae bacterium CM2.</title>
        <authorList>
            <consortium name="The Broad Institute Genome Sequencing Platform"/>
            <person name="Earl A."/>
            <person name="Ward D."/>
            <person name="Feldgarden M."/>
            <person name="Gevers D."/>
            <person name="Sizova M."/>
            <person name="Hazen A."/>
            <person name="Epstein S."/>
            <person name="Walker B."/>
            <person name="Young S.K."/>
            <person name="Zeng Q."/>
            <person name="Gargeya S."/>
            <person name="Fitzgerald M."/>
            <person name="Haas B."/>
            <person name="Abouelleil A."/>
            <person name="Alvarado L."/>
            <person name="Arachchi H.M."/>
            <person name="Berlin A."/>
            <person name="Chapman S.B."/>
            <person name="Goldberg J."/>
            <person name="Griggs A."/>
            <person name="Gujja S."/>
            <person name="Hansen M."/>
            <person name="Howarth C."/>
            <person name="Imamovic A."/>
            <person name="Larimer J."/>
            <person name="McCowen C."/>
            <person name="Montmayeur A."/>
            <person name="Murphy C."/>
            <person name="Neiman D."/>
            <person name="Pearson M."/>
            <person name="Priest M."/>
            <person name="Roberts A."/>
            <person name="Saif S."/>
            <person name="Shea T."/>
            <person name="Sisk P."/>
            <person name="Sykes S."/>
            <person name="Wortman J."/>
            <person name="Nusbaum C."/>
            <person name="Birren B."/>
        </authorList>
    </citation>
    <scope>NUCLEOTIDE SEQUENCE [LARGE SCALE GENOMIC DNA]</scope>
    <source>
        <strain evidence="4 5">CM2</strain>
    </source>
</reference>
<comment type="caution">
    <text evidence="4">The sequence shown here is derived from an EMBL/GenBank/DDBJ whole genome shotgun (WGS) entry which is preliminary data.</text>
</comment>
<name>V9HTY5_9FIRM</name>
<dbReference type="PROSITE" id="PS51677">
    <property type="entry name" value="NODB"/>
    <property type="match status" value="1"/>
</dbReference>
<organism evidence="4 5">
    <name type="scientific">Peptoanaerobacter stomatis</name>
    <dbReference type="NCBI Taxonomy" id="796937"/>
    <lineage>
        <taxon>Bacteria</taxon>
        <taxon>Bacillati</taxon>
        <taxon>Bacillota</taxon>
        <taxon>Clostridia</taxon>
        <taxon>Peptostreptococcales</taxon>
        <taxon>Filifactoraceae</taxon>
        <taxon>Peptoanaerobacter</taxon>
    </lineage>
</organism>
<dbReference type="Gene3D" id="3.20.20.370">
    <property type="entry name" value="Glycoside hydrolase/deacetylase"/>
    <property type="match status" value="1"/>
</dbReference>
<dbReference type="GO" id="GO:0005975">
    <property type="term" value="P:carbohydrate metabolic process"/>
    <property type="evidence" value="ECO:0007669"/>
    <property type="project" value="InterPro"/>
</dbReference>
<dbReference type="RefSeq" id="WP_009526594.1">
    <property type="nucleotide sequence ID" value="NZ_JH815225.1"/>
</dbReference>
<protein>
    <recommendedName>
        <fullName evidence="3">NodB homology domain-containing protein</fullName>
    </recommendedName>
</protein>
<evidence type="ECO:0000313" key="5">
    <source>
        <dbReference type="Proteomes" id="UP000017818"/>
    </source>
</evidence>
<dbReference type="HOGENOM" id="CLU_030024_6_1_9"/>
<accession>V9HTY5</accession>
<proteinExistence type="predicted"/>
<gene>
    <name evidence="4" type="ORF">HMPREF9630_02054</name>
</gene>
<dbReference type="SUPFAM" id="SSF88713">
    <property type="entry name" value="Glycoside hydrolase/deacetylase"/>
    <property type="match status" value="1"/>
</dbReference>
<dbReference type="PANTHER" id="PTHR34216">
    <property type="match status" value="1"/>
</dbReference>
<comment type="subcellular location">
    <subcellularLocation>
        <location evidence="1">Secreted</location>
    </subcellularLocation>
</comment>
<evidence type="ECO:0000259" key="3">
    <source>
        <dbReference type="PROSITE" id="PS51677"/>
    </source>
</evidence>
<dbReference type="GO" id="GO:0005576">
    <property type="term" value="C:extracellular region"/>
    <property type="evidence" value="ECO:0007669"/>
    <property type="project" value="UniProtKB-SubCell"/>
</dbReference>
<dbReference type="InterPro" id="IPR002509">
    <property type="entry name" value="NODB_dom"/>
</dbReference>
<sequence length="317" mass="37693">MNEITIVMYHYVRELENTRYPNIKGLKLSEFKKQIEYFKQRYTFICLEDIFEAIYGGKKLKENSIFLTFDDGYLDHYTNVFPILKNNGIRGFFSMPAKILNENELLDVNKIHYILAVADENSLIKKLYEKLDYYRGIEFNYPSNDEIFNEINVEKSRFDNENIIFLKRVLQTYLPYELRNKIVDELFLEYVLENDISKKNILLNETYMNMEQIKLMIKSGMSFGLHGYNHEHLKNMSIEDMKKDIDKSIYFWDEIIDKNCLTICYPYGSYNKDTVSYAIEKGCKLGFSTKIAKTELNLKNALTLSRFDTNDFYPKSK</sequence>
<dbReference type="InterPro" id="IPR051398">
    <property type="entry name" value="Polysacch_Deacetylase"/>
</dbReference>